<evidence type="ECO:0000313" key="1">
    <source>
        <dbReference type="EMBL" id="NZA39874.1"/>
    </source>
</evidence>
<name>A0A853JTI5_9FIRM</name>
<sequence length="50" mass="6069">MKEREFCECKNSSSCYSEMDDFGFWCVCCECGKEIEDTYEYFKQVEDDFM</sequence>
<dbReference type="AlphaFoldDB" id="A0A853JTI5"/>
<organism evidence="1 2">
    <name type="scientific">Eubacterium callanderi</name>
    <dbReference type="NCBI Taxonomy" id="53442"/>
    <lineage>
        <taxon>Bacteria</taxon>
        <taxon>Bacillati</taxon>
        <taxon>Bacillota</taxon>
        <taxon>Clostridia</taxon>
        <taxon>Eubacteriales</taxon>
        <taxon>Eubacteriaceae</taxon>
        <taxon>Eubacterium</taxon>
    </lineage>
</organism>
<dbReference type="RefSeq" id="WP_180494103.1">
    <property type="nucleotide sequence ID" value="NZ_JACCKS010000027.1"/>
</dbReference>
<proteinExistence type="predicted"/>
<protein>
    <submittedName>
        <fullName evidence="1">Uncharacterized protein</fullName>
    </submittedName>
</protein>
<gene>
    <name evidence="1" type="ORF">H0N91_17495</name>
</gene>
<dbReference type="EMBL" id="JACCKS010000027">
    <property type="protein sequence ID" value="NZA39874.1"/>
    <property type="molecule type" value="Genomic_DNA"/>
</dbReference>
<dbReference type="Proteomes" id="UP000586254">
    <property type="component" value="Unassembled WGS sequence"/>
</dbReference>
<accession>A0A853JTI5</accession>
<reference evidence="1 2" key="1">
    <citation type="submission" date="2020-07" db="EMBL/GenBank/DDBJ databases">
        <title>Organ Donor 1.</title>
        <authorList>
            <person name="Marsh A.J."/>
            <person name="Azcarate-Peril M.A."/>
        </authorList>
    </citation>
    <scope>NUCLEOTIDE SEQUENCE [LARGE SCALE GENOMIC DNA]</scope>
    <source>
        <strain evidence="1 2">AMC0717</strain>
    </source>
</reference>
<comment type="caution">
    <text evidence="1">The sequence shown here is derived from an EMBL/GenBank/DDBJ whole genome shotgun (WGS) entry which is preliminary data.</text>
</comment>
<evidence type="ECO:0000313" key="2">
    <source>
        <dbReference type="Proteomes" id="UP000586254"/>
    </source>
</evidence>